<feature type="transmembrane region" description="Helical" evidence="6">
    <location>
        <begin position="94"/>
        <end position="116"/>
    </location>
</feature>
<evidence type="ECO:0000256" key="3">
    <source>
        <dbReference type="ARBA" id="ARBA00022748"/>
    </source>
</evidence>
<comment type="caution">
    <text evidence="8">The sequence shown here is derived from an EMBL/GenBank/DDBJ whole genome shotgun (WGS) entry which is preliminary data.</text>
</comment>
<dbReference type="GO" id="GO:0017004">
    <property type="term" value="P:cytochrome complex assembly"/>
    <property type="evidence" value="ECO:0007669"/>
    <property type="project" value="UniProtKB-KW"/>
</dbReference>
<dbReference type="GO" id="GO:0016020">
    <property type="term" value="C:membrane"/>
    <property type="evidence" value="ECO:0007669"/>
    <property type="project" value="UniProtKB-SubCell"/>
</dbReference>
<reference evidence="8 9" key="1">
    <citation type="submission" date="2019-03" db="EMBL/GenBank/DDBJ databases">
        <title>Genome Sequencing and Assembly of Various Microbes Isolated from Alder Root Nodule.</title>
        <authorList>
            <person name="Swanson E."/>
            <person name="Sevigny J.L."/>
            <person name="Pesce C."/>
            <person name="Davis I."/>
            <person name="Kleiner V."/>
            <person name="Tisa L."/>
        </authorList>
    </citation>
    <scope>NUCLEOTIDE SEQUENCE [LARGE SCALE GENOMIC DNA]</scope>
    <source>
        <strain evidence="8 9">4R-31</strain>
    </source>
</reference>
<accession>A0AAX2SBZ2</accession>
<dbReference type="EMBL" id="SPNK01000014">
    <property type="protein sequence ID" value="TFH99508.1"/>
    <property type="molecule type" value="Genomic_DNA"/>
</dbReference>
<dbReference type="GeneID" id="93232633"/>
<evidence type="ECO:0000256" key="6">
    <source>
        <dbReference type="SAM" id="Phobius"/>
    </source>
</evidence>
<feature type="domain" description="ResB-like" evidence="7">
    <location>
        <begin position="38"/>
        <end position="531"/>
    </location>
</feature>
<organism evidence="8 9">
    <name type="scientific">Kocuria rhizophila</name>
    <dbReference type="NCBI Taxonomy" id="72000"/>
    <lineage>
        <taxon>Bacteria</taxon>
        <taxon>Bacillati</taxon>
        <taxon>Actinomycetota</taxon>
        <taxon>Actinomycetes</taxon>
        <taxon>Micrococcales</taxon>
        <taxon>Micrococcaceae</taxon>
        <taxon>Kocuria</taxon>
    </lineage>
</organism>
<evidence type="ECO:0000256" key="4">
    <source>
        <dbReference type="ARBA" id="ARBA00022989"/>
    </source>
</evidence>
<comment type="subcellular location">
    <subcellularLocation>
        <location evidence="1">Membrane</location>
        <topology evidence="1">Multi-pass membrane protein</topology>
    </subcellularLocation>
</comment>
<keyword evidence="3" id="KW-0201">Cytochrome c-type biogenesis</keyword>
<evidence type="ECO:0000256" key="5">
    <source>
        <dbReference type="ARBA" id="ARBA00023136"/>
    </source>
</evidence>
<dbReference type="PANTHER" id="PTHR31566:SF0">
    <property type="entry name" value="CYTOCHROME C BIOGENESIS PROTEIN CCS1, CHLOROPLASTIC"/>
    <property type="match status" value="1"/>
</dbReference>
<dbReference type="InterPro" id="IPR023494">
    <property type="entry name" value="Cyt_c_bgen_Ccs1/CcsB/ResB"/>
</dbReference>
<keyword evidence="2 6" id="KW-0812">Transmembrane</keyword>
<gene>
    <name evidence="8" type="ORF">E4P33_10570</name>
</gene>
<feature type="transmembrane region" description="Helical" evidence="6">
    <location>
        <begin position="198"/>
        <end position="219"/>
    </location>
</feature>
<name>A0AAX2SBZ2_KOCRH</name>
<dbReference type="Pfam" id="PF05140">
    <property type="entry name" value="ResB"/>
    <property type="match status" value="1"/>
</dbReference>
<evidence type="ECO:0000259" key="7">
    <source>
        <dbReference type="Pfam" id="PF05140"/>
    </source>
</evidence>
<keyword evidence="4 6" id="KW-1133">Transmembrane helix</keyword>
<sequence length="563" mass="61500">MTTARTPRERKPKRPDVEVPALGFVGMLRWAWRQLTKMSTALVLLLLLAIAAVPGSLFPQRVQDPEAVTSYIEANPTIGPVLDTLQLFDVYQSYWFSAIYILLFISLVGCVIPRAIQHFKAWRSKPPRTPRRLTRMPQYRKVMLGGRDGGEGPTPNEAVEQAAAALRKRGYRVQVQDLGSAAPSVAAERGMLKEVGNILFHVALLAVLISVAIGSLYGYKGQKVVVEGESFVNTLVDYDSFEPGSNFDEDSLNPFSLQLDSFEATFSRDTSDPEHYGQPTDFNADLTVTEEPGAAPEDVKLEVNKPLNVDGTKVYLVGNGYAPVLRVKDGEGNVAYEGPVVTVPSDSVYTSSLTLKVPDAAPDQLGFVGLLLPTAVSQDGKIPQSVDPALNNPALLLSSFSGDLGLNSGQPQNVYVLDTQNLEELNSMSSANGPIVLDGQHRTATLPEGKGSVEFVDVKRYVGLDVHYDPGRIPAFISFLVAFTGLIMSLFIARRRAWVRAVETEDAHGVRCTVLEYGLLARGEDHRLGAEAEKLTALWTSLWEDRGVREFHLDSSDKAQNNG</sequence>
<evidence type="ECO:0000256" key="1">
    <source>
        <dbReference type="ARBA" id="ARBA00004141"/>
    </source>
</evidence>
<dbReference type="RefSeq" id="WP_019311120.1">
    <property type="nucleotide sequence ID" value="NZ_CAJFZU010000006.1"/>
</dbReference>
<evidence type="ECO:0000313" key="9">
    <source>
        <dbReference type="Proteomes" id="UP000298017"/>
    </source>
</evidence>
<dbReference type="AlphaFoldDB" id="A0AAX2SBZ2"/>
<dbReference type="PANTHER" id="PTHR31566">
    <property type="entry name" value="CYTOCHROME C BIOGENESIS PROTEIN CCS1, CHLOROPLASTIC"/>
    <property type="match status" value="1"/>
</dbReference>
<keyword evidence="5 6" id="KW-0472">Membrane</keyword>
<dbReference type="InterPro" id="IPR007816">
    <property type="entry name" value="ResB-like_domain"/>
</dbReference>
<evidence type="ECO:0000256" key="2">
    <source>
        <dbReference type="ARBA" id="ARBA00022692"/>
    </source>
</evidence>
<dbReference type="Proteomes" id="UP000298017">
    <property type="component" value="Unassembled WGS sequence"/>
</dbReference>
<feature type="transmembrane region" description="Helical" evidence="6">
    <location>
        <begin position="473"/>
        <end position="493"/>
    </location>
</feature>
<keyword evidence="9" id="KW-1185">Reference proteome</keyword>
<evidence type="ECO:0000313" key="8">
    <source>
        <dbReference type="EMBL" id="TFH99508.1"/>
    </source>
</evidence>
<protein>
    <submittedName>
        <fullName evidence="8">Cytochrome c biogenesis protein ResB</fullName>
    </submittedName>
</protein>
<proteinExistence type="predicted"/>